<accession>A0ABW8NJ68</accession>
<dbReference type="InterPro" id="IPR009858">
    <property type="entry name" value="DUF1415"/>
</dbReference>
<reference evidence="1 2" key="1">
    <citation type="submission" date="2024-03" db="EMBL/GenBank/DDBJ databases">
        <title>High-quality draft genome sequence of Oceanobacter sp. wDCs-4.</title>
        <authorList>
            <person name="Dong C."/>
        </authorList>
    </citation>
    <scope>NUCLEOTIDE SEQUENCE [LARGE SCALE GENOMIC DNA]</scope>
    <source>
        <strain evidence="2">wDCs-4</strain>
    </source>
</reference>
<protein>
    <submittedName>
        <fullName evidence="1">DUF1415 domain-containing protein</fullName>
    </submittedName>
</protein>
<name>A0ABW8NJ68_9GAMM</name>
<comment type="caution">
    <text evidence="1">The sequence shown here is derived from an EMBL/GenBank/DDBJ whole genome shotgun (WGS) entry which is preliminary data.</text>
</comment>
<dbReference type="Pfam" id="PF07209">
    <property type="entry name" value="DUF1415"/>
    <property type="match status" value="1"/>
</dbReference>
<organism evidence="1 2">
    <name type="scientific">Oceanobacter antarcticus</name>
    <dbReference type="NCBI Taxonomy" id="3133425"/>
    <lineage>
        <taxon>Bacteria</taxon>
        <taxon>Pseudomonadati</taxon>
        <taxon>Pseudomonadota</taxon>
        <taxon>Gammaproteobacteria</taxon>
        <taxon>Oceanospirillales</taxon>
        <taxon>Oceanospirillaceae</taxon>
        <taxon>Oceanobacter</taxon>
    </lineage>
</organism>
<sequence>MTDAATLTRRWVELLVVGEGLCPFAEPVMPGLRIDVCEHPDLDQATAEFMDLLTEVARADADALPTALFVVPGLVKEFDEYWNWSLICEQLLVQMGYEGLLQLATFHPNYCFDGEPLDDPGNFTNRSPFPMLHIIREAHIEQALASVPFPERIPVRNQKHLRRLGIQGVLALMPALADTAVLSDQPAGRCSPQE</sequence>
<evidence type="ECO:0000313" key="2">
    <source>
        <dbReference type="Proteomes" id="UP001620597"/>
    </source>
</evidence>
<proteinExistence type="predicted"/>
<dbReference type="Proteomes" id="UP001620597">
    <property type="component" value="Unassembled WGS sequence"/>
</dbReference>
<keyword evidence="2" id="KW-1185">Reference proteome</keyword>
<dbReference type="RefSeq" id="WP_369855941.1">
    <property type="nucleotide sequence ID" value="NZ_JBBKTX010000013.1"/>
</dbReference>
<gene>
    <name evidence="1" type="ORF">WG929_11410</name>
</gene>
<dbReference type="EMBL" id="JBBKTX010000013">
    <property type="protein sequence ID" value="MFK4753019.1"/>
    <property type="molecule type" value="Genomic_DNA"/>
</dbReference>
<evidence type="ECO:0000313" key="1">
    <source>
        <dbReference type="EMBL" id="MFK4753019.1"/>
    </source>
</evidence>